<organism evidence="1 2">
    <name type="scientific">Acinetobacter indicus</name>
    <dbReference type="NCBI Taxonomy" id="756892"/>
    <lineage>
        <taxon>Bacteria</taxon>
        <taxon>Pseudomonadati</taxon>
        <taxon>Pseudomonadota</taxon>
        <taxon>Gammaproteobacteria</taxon>
        <taxon>Moraxellales</taxon>
        <taxon>Moraxellaceae</taxon>
        <taxon>Acinetobacter</taxon>
    </lineage>
</organism>
<evidence type="ECO:0000313" key="1">
    <source>
        <dbReference type="EMBL" id="QIC70826.1"/>
    </source>
</evidence>
<dbReference type="RefSeq" id="WP_005176335.1">
    <property type="nucleotide sequence ID" value="NZ_CAXNYR010000010.1"/>
</dbReference>
<dbReference type="EMBL" id="CP044455">
    <property type="protein sequence ID" value="QIC70826.1"/>
    <property type="molecule type" value="Genomic_DNA"/>
</dbReference>
<sequence>MNNTYKLLGLACTVTLLTACQSGPREFNGNVGYQIESRTDSTATLAYTLATRNNQQLDEQRLQRACQKVLASNKVFKLNILSVNEIANPAAGNNLTAPGRQIGDTRATFSLSNTPGLHSSENPATRDALTARPSTLTVVRYTCS</sequence>
<dbReference type="Proteomes" id="UP000503440">
    <property type="component" value="Chromosome"/>
</dbReference>
<protein>
    <submittedName>
        <fullName evidence="1">Uncharacterized protein</fullName>
    </submittedName>
</protein>
<dbReference type="PROSITE" id="PS51257">
    <property type="entry name" value="PROKAR_LIPOPROTEIN"/>
    <property type="match status" value="1"/>
</dbReference>
<evidence type="ECO:0000313" key="2">
    <source>
        <dbReference type="Proteomes" id="UP000503440"/>
    </source>
</evidence>
<name>A0A6C0Y3Q8_9GAMM</name>
<proteinExistence type="predicted"/>
<accession>A0A6C0Y3Q8</accession>
<dbReference type="AlphaFoldDB" id="A0A6C0Y3Q8"/>
<gene>
    <name evidence="1" type="ORF">FSC09_10575</name>
</gene>
<reference evidence="1 2" key="1">
    <citation type="submission" date="2019-09" db="EMBL/GenBank/DDBJ databases">
        <title>Non-baumannii Acinetobacter spp. carrying blaNDM-1 isolated in China.</title>
        <authorList>
            <person name="Cui C."/>
            <person name="Chen C."/>
            <person name="Sun J."/>
            <person name="Liu Y."/>
        </authorList>
    </citation>
    <scope>NUCLEOTIDE SEQUENCE [LARGE SCALE GENOMIC DNA]</scope>
    <source>
        <strain evidence="1 2">B18</strain>
    </source>
</reference>